<comment type="caution">
    <text evidence="7">The sequence shown here is derived from an EMBL/GenBank/DDBJ whole genome shotgun (WGS) entry which is preliminary data.</text>
</comment>
<accession>A0A9K3DDL6</accession>
<keyword evidence="5" id="KW-0472">Membrane</keyword>
<dbReference type="PROSITE" id="PS50202">
    <property type="entry name" value="MSP"/>
    <property type="match status" value="1"/>
</dbReference>
<evidence type="ECO:0000256" key="3">
    <source>
        <dbReference type="ARBA" id="ARBA00022692"/>
    </source>
</evidence>
<gene>
    <name evidence="7" type="ORF">KIPB_015522</name>
</gene>
<dbReference type="InterPro" id="IPR013783">
    <property type="entry name" value="Ig-like_fold"/>
</dbReference>
<comment type="similarity">
    <text evidence="2">Belongs to the VAMP-associated protein (VAP) (TC 9.B.17) family.</text>
</comment>
<dbReference type="InterPro" id="IPR008962">
    <property type="entry name" value="PapD-like_sf"/>
</dbReference>
<dbReference type="Pfam" id="PF00635">
    <property type="entry name" value="Motile_Sperm"/>
    <property type="match status" value="1"/>
</dbReference>
<evidence type="ECO:0000313" key="7">
    <source>
        <dbReference type="EMBL" id="GIQ92003.1"/>
    </source>
</evidence>
<evidence type="ECO:0000256" key="5">
    <source>
        <dbReference type="ARBA" id="ARBA00023136"/>
    </source>
</evidence>
<organism evidence="7 8">
    <name type="scientific">Kipferlia bialata</name>
    <dbReference type="NCBI Taxonomy" id="797122"/>
    <lineage>
        <taxon>Eukaryota</taxon>
        <taxon>Metamonada</taxon>
        <taxon>Carpediemonas-like organisms</taxon>
        <taxon>Kipferlia</taxon>
    </lineage>
</organism>
<reference evidence="7 8" key="1">
    <citation type="journal article" date="2018" name="PLoS ONE">
        <title>The draft genome of Kipferlia bialata reveals reductive genome evolution in fornicate parasites.</title>
        <authorList>
            <person name="Tanifuji G."/>
            <person name="Takabayashi S."/>
            <person name="Kume K."/>
            <person name="Takagi M."/>
            <person name="Nakayama T."/>
            <person name="Kamikawa R."/>
            <person name="Inagaki Y."/>
            <person name="Hashimoto T."/>
        </authorList>
    </citation>
    <scope>NUCLEOTIDE SEQUENCE [LARGE SCALE GENOMIC DNA]</scope>
    <source>
        <strain evidence="7">NY0173</strain>
    </source>
</reference>
<dbReference type="AlphaFoldDB" id="A0A9K3DDL6"/>
<evidence type="ECO:0000256" key="1">
    <source>
        <dbReference type="ARBA" id="ARBA00004211"/>
    </source>
</evidence>
<feature type="non-terminal residue" evidence="7">
    <location>
        <position position="1"/>
    </location>
</feature>
<dbReference type="GO" id="GO:0005886">
    <property type="term" value="C:plasma membrane"/>
    <property type="evidence" value="ECO:0007669"/>
    <property type="project" value="TreeGrafter"/>
</dbReference>
<dbReference type="GO" id="GO:0090158">
    <property type="term" value="P:endoplasmic reticulum membrane organization"/>
    <property type="evidence" value="ECO:0007669"/>
    <property type="project" value="TreeGrafter"/>
</dbReference>
<sequence length="67" mass="7560">LTNPSSSHVIFKVKTTAPDRYIVRPPCAIVAPNDTFTVLVYLQSQEGSSRGSMEKDKFKIFFTYSMI</sequence>
<protein>
    <submittedName>
        <fullName evidence="7">Vesicle-associated membrane-protein-associated protein</fullName>
    </submittedName>
</protein>
<evidence type="ECO:0000256" key="4">
    <source>
        <dbReference type="ARBA" id="ARBA00022989"/>
    </source>
</evidence>
<dbReference type="PANTHER" id="PTHR10809:SF6">
    <property type="entry name" value="AT11025P-RELATED"/>
    <property type="match status" value="1"/>
</dbReference>
<proteinExistence type="inferred from homology"/>
<dbReference type="Gene3D" id="2.60.40.10">
    <property type="entry name" value="Immunoglobulins"/>
    <property type="match status" value="1"/>
</dbReference>
<keyword evidence="3" id="KW-0812">Transmembrane</keyword>
<dbReference type="Proteomes" id="UP000265618">
    <property type="component" value="Unassembled WGS sequence"/>
</dbReference>
<dbReference type="GO" id="GO:0005789">
    <property type="term" value="C:endoplasmic reticulum membrane"/>
    <property type="evidence" value="ECO:0007669"/>
    <property type="project" value="InterPro"/>
</dbReference>
<dbReference type="SUPFAM" id="SSF49354">
    <property type="entry name" value="PapD-like"/>
    <property type="match status" value="1"/>
</dbReference>
<comment type="subcellular location">
    <subcellularLocation>
        <location evidence="1">Membrane</location>
        <topology evidence="1">Single-pass type IV membrane protein</topology>
    </subcellularLocation>
</comment>
<keyword evidence="4" id="KW-1133">Transmembrane helix</keyword>
<dbReference type="EMBL" id="BDIP01008761">
    <property type="protein sequence ID" value="GIQ92003.1"/>
    <property type="molecule type" value="Genomic_DNA"/>
</dbReference>
<evidence type="ECO:0000259" key="6">
    <source>
        <dbReference type="PROSITE" id="PS50202"/>
    </source>
</evidence>
<dbReference type="GO" id="GO:0061817">
    <property type="term" value="P:endoplasmic reticulum-plasma membrane tethering"/>
    <property type="evidence" value="ECO:0007669"/>
    <property type="project" value="TreeGrafter"/>
</dbReference>
<dbReference type="OrthoDB" id="264603at2759"/>
<feature type="domain" description="MSP" evidence="6">
    <location>
        <begin position="1"/>
        <end position="67"/>
    </location>
</feature>
<dbReference type="PANTHER" id="PTHR10809">
    <property type="entry name" value="VESICLE-ASSOCIATED MEMBRANE PROTEIN-ASSOCIATED PROTEIN"/>
    <property type="match status" value="1"/>
</dbReference>
<evidence type="ECO:0000313" key="8">
    <source>
        <dbReference type="Proteomes" id="UP000265618"/>
    </source>
</evidence>
<name>A0A9K3DDL6_9EUKA</name>
<dbReference type="InterPro" id="IPR016763">
    <property type="entry name" value="VAP"/>
</dbReference>
<keyword evidence="8" id="KW-1185">Reference proteome</keyword>
<evidence type="ECO:0000256" key="2">
    <source>
        <dbReference type="ARBA" id="ARBA00008932"/>
    </source>
</evidence>
<dbReference type="InterPro" id="IPR000535">
    <property type="entry name" value="MSP_dom"/>
</dbReference>